<dbReference type="SUPFAM" id="SSF51735">
    <property type="entry name" value="NAD(P)-binding Rossmann-fold domains"/>
    <property type="match status" value="1"/>
</dbReference>
<sequence>MGNFDGKRALVTGGTSGIGLSIARLLTAGGASVMVTGRSANAQIDGVIAVRSDATSRADIDALAEQVKDTFGTLDAVFLNAGVPGDSTPFEATTEEDFDAVFAANVKGPFFTLQRLVGLLAEDSGVVLTTSVANEIGMPNMSAYSASKAALRSMARTLGRELLPRGVRVNAVSPGTIDTGILHRNLPTEVADEMVAGFAAQNPMLRMGHPDEVARAAVFLAFDATYTIGFELTVDGGITLL</sequence>
<evidence type="ECO:0000313" key="5">
    <source>
        <dbReference type="Proteomes" id="UP000032254"/>
    </source>
</evidence>
<comment type="similarity">
    <text evidence="1">Belongs to the short-chain dehydrogenases/reductases (SDR) family.</text>
</comment>
<gene>
    <name evidence="4" type="ORF">TK50_25445</name>
</gene>
<dbReference type="InterPro" id="IPR020904">
    <property type="entry name" value="Sc_DH/Rdtase_CS"/>
</dbReference>
<name>A0A0D0WQ84_9ACTN</name>
<dbReference type="GO" id="GO:0016491">
    <property type="term" value="F:oxidoreductase activity"/>
    <property type="evidence" value="ECO:0007669"/>
    <property type="project" value="UniProtKB-KW"/>
</dbReference>
<evidence type="ECO:0000256" key="2">
    <source>
        <dbReference type="ARBA" id="ARBA00023002"/>
    </source>
</evidence>
<dbReference type="EMBL" id="JXSX01000003">
    <property type="protein sequence ID" value="KIR61116.1"/>
    <property type="molecule type" value="Genomic_DNA"/>
</dbReference>
<feature type="domain" description="Ketoreductase" evidence="3">
    <location>
        <begin position="7"/>
        <end position="175"/>
    </location>
</feature>
<proteinExistence type="inferred from homology"/>
<dbReference type="InterPro" id="IPR002347">
    <property type="entry name" value="SDR_fam"/>
</dbReference>
<evidence type="ECO:0000256" key="1">
    <source>
        <dbReference type="ARBA" id="ARBA00006484"/>
    </source>
</evidence>
<dbReference type="RefSeq" id="WP_043967751.1">
    <property type="nucleotide sequence ID" value="NZ_JBEZEN010000013.1"/>
</dbReference>
<evidence type="ECO:0000259" key="3">
    <source>
        <dbReference type="SMART" id="SM00822"/>
    </source>
</evidence>
<organism evidence="4 5">
    <name type="scientific">Micromonospora haikouensis</name>
    <dbReference type="NCBI Taxonomy" id="686309"/>
    <lineage>
        <taxon>Bacteria</taxon>
        <taxon>Bacillati</taxon>
        <taxon>Actinomycetota</taxon>
        <taxon>Actinomycetes</taxon>
        <taxon>Micromonosporales</taxon>
        <taxon>Micromonosporaceae</taxon>
        <taxon>Micromonospora</taxon>
    </lineage>
</organism>
<dbReference type="PANTHER" id="PTHR43669">
    <property type="entry name" value="5-KETO-D-GLUCONATE 5-REDUCTASE"/>
    <property type="match status" value="1"/>
</dbReference>
<dbReference type="FunFam" id="3.40.50.720:FF:000084">
    <property type="entry name" value="Short-chain dehydrogenase reductase"/>
    <property type="match status" value="1"/>
</dbReference>
<dbReference type="PRINTS" id="PR00081">
    <property type="entry name" value="GDHRDH"/>
</dbReference>
<dbReference type="PATRIC" id="fig|47853.6.peg.5332"/>
<protein>
    <submittedName>
        <fullName evidence="4">Short-chain dehydrogenase</fullName>
    </submittedName>
</protein>
<dbReference type="InterPro" id="IPR036291">
    <property type="entry name" value="NAD(P)-bd_dom_sf"/>
</dbReference>
<keyword evidence="2" id="KW-0560">Oxidoreductase</keyword>
<dbReference type="Gene3D" id="3.40.50.720">
    <property type="entry name" value="NAD(P)-binding Rossmann-like Domain"/>
    <property type="match status" value="1"/>
</dbReference>
<dbReference type="OrthoDB" id="9803333at2"/>
<dbReference type="PROSITE" id="PS00061">
    <property type="entry name" value="ADH_SHORT"/>
    <property type="match status" value="1"/>
</dbReference>
<reference evidence="4 5" key="1">
    <citation type="submission" date="2015-01" db="EMBL/GenBank/DDBJ databases">
        <title>Sequencing and annotation of Micromonospora carbonacea strain JXNU-1 genome.</title>
        <authorList>
            <person name="Long Z."/>
            <person name="Huang Y."/>
            <person name="Jiang Y."/>
        </authorList>
    </citation>
    <scope>NUCLEOTIDE SEQUENCE [LARGE SCALE GENOMIC DNA]</scope>
    <source>
        <strain evidence="4 5">JXNU-1</strain>
    </source>
</reference>
<dbReference type="SMART" id="SM00822">
    <property type="entry name" value="PKS_KR"/>
    <property type="match status" value="1"/>
</dbReference>
<dbReference type="AlphaFoldDB" id="A0A0D0WQ84"/>
<comment type="caution">
    <text evidence="4">The sequence shown here is derived from an EMBL/GenBank/DDBJ whole genome shotgun (WGS) entry which is preliminary data.</text>
</comment>
<dbReference type="GeneID" id="301307385"/>
<dbReference type="PANTHER" id="PTHR43669:SF3">
    <property type="entry name" value="ALCOHOL DEHYDROGENASE, PUTATIVE (AFU_ORTHOLOGUE AFUA_3G03445)-RELATED"/>
    <property type="match status" value="1"/>
</dbReference>
<dbReference type="Proteomes" id="UP000032254">
    <property type="component" value="Unassembled WGS sequence"/>
</dbReference>
<dbReference type="Pfam" id="PF13561">
    <property type="entry name" value="adh_short_C2"/>
    <property type="match status" value="1"/>
</dbReference>
<dbReference type="CDD" id="cd05233">
    <property type="entry name" value="SDR_c"/>
    <property type="match status" value="1"/>
</dbReference>
<dbReference type="PRINTS" id="PR00080">
    <property type="entry name" value="SDRFAMILY"/>
</dbReference>
<accession>A0A0D0WQ84</accession>
<dbReference type="InterPro" id="IPR057326">
    <property type="entry name" value="KR_dom"/>
</dbReference>
<keyword evidence="5" id="KW-1185">Reference proteome</keyword>
<evidence type="ECO:0000313" key="4">
    <source>
        <dbReference type="EMBL" id="KIR61116.1"/>
    </source>
</evidence>